<feature type="region of interest" description="Disordered" evidence="1">
    <location>
        <begin position="18"/>
        <end position="41"/>
    </location>
</feature>
<organism evidence="2 3">
    <name type="scientific">Caerostris extrusa</name>
    <name type="common">Bark spider</name>
    <name type="synonym">Caerostris bankana</name>
    <dbReference type="NCBI Taxonomy" id="172846"/>
    <lineage>
        <taxon>Eukaryota</taxon>
        <taxon>Metazoa</taxon>
        <taxon>Ecdysozoa</taxon>
        <taxon>Arthropoda</taxon>
        <taxon>Chelicerata</taxon>
        <taxon>Arachnida</taxon>
        <taxon>Araneae</taxon>
        <taxon>Araneomorphae</taxon>
        <taxon>Entelegynae</taxon>
        <taxon>Araneoidea</taxon>
        <taxon>Araneidae</taxon>
        <taxon>Caerostris</taxon>
    </lineage>
</organism>
<feature type="non-terminal residue" evidence="2">
    <location>
        <position position="1"/>
    </location>
</feature>
<evidence type="ECO:0000256" key="1">
    <source>
        <dbReference type="SAM" id="MobiDB-lite"/>
    </source>
</evidence>
<reference evidence="2 3" key="1">
    <citation type="submission" date="2021-06" db="EMBL/GenBank/DDBJ databases">
        <title>Caerostris extrusa draft genome.</title>
        <authorList>
            <person name="Kono N."/>
            <person name="Arakawa K."/>
        </authorList>
    </citation>
    <scope>NUCLEOTIDE SEQUENCE [LARGE SCALE GENOMIC DNA]</scope>
</reference>
<dbReference type="AlphaFoldDB" id="A0AAV4U561"/>
<feature type="region of interest" description="Disordered" evidence="1">
    <location>
        <begin position="148"/>
        <end position="180"/>
    </location>
</feature>
<sequence>DNIEVENSEGLMNALNHLRALSEVEKDPAGSDDEEDDSKNSDDLRMFVSVIEKLSRRLGINQQISVVQDLASNLLDMKYTEGWQELQTEGENISGFCESGSGLSGAKTKQTDNGKEPILMSRNSTNIVSDIRKRLLYDVYVEDKPFVFPEREEEEEDQSRRRRRKREAEEKMRKRSRRCT</sequence>
<dbReference type="EMBL" id="BPLR01012304">
    <property type="protein sequence ID" value="GIY52877.1"/>
    <property type="molecule type" value="Genomic_DNA"/>
</dbReference>
<gene>
    <name evidence="2" type="primary">AVEN_140533_1</name>
    <name evidence="2" type="ORF">CEXT_95371</name>
</gene>
<proteinExistence type="predicted"/>
<evidence type="ECO:0000313" key="3">
    <source>
        <dbReference type="Proteomes" id="UP001054945"/>
    </source>
</evidence>
<evidence type="ECO:0000313" key="2">
    <source>
        <dbReference type="EMBL" id="GIY52877.1"/>
    </source>
</evidence>
<protein>
    <submittedName>
        <fullName evidence="2">Uncharacterized protein</fullName>
    </submittedName>
</protein>
<name>A0AAV4U561_CAEEX</name>
<feature type="compositionally biased region" description="Basic and acidic residues" evidence="1">
    <location>
        <begin position="20"/>
        <end position="29"/>
    </location>
</feature>
<comment type="caution">
    <text evidence="2">The sequence shown here is derived from an EMBL/GenBank/DDBJ whole genome shotgun (WGS) entry which is preliminary data.</text>
</comment>
<dbReference type="Proteomes" id="UP001054945">
    <property type="component" value="Unassembled WGS sequence"/>
</dbReference>
<accession>A0AAV4U561</accession>
<keyword evidence="3" id="KW-1185">Reference proteome</keyword>